<dbReference type="PANTHER" id="PTHR45947">
    <property type="entry name" value="SULFOQUINOVOSYL TRANSFERASE SQD2"/>
    <property type="match status" value="1"/>
</dbReference>
<accession>A0A5D0CW05</accession>
<proteinExistence type="predicted"/>
<reference evidence="2 3" key="1">
    <citation type="submission" date="2019-08" db="EMBL/GenBank/DDBJ databases">
        <title>Genome sequencing of Paenibacillus faecis DSM 23593(T).</title>
        <authorList>
            <person name="Kook J.-K."/>
            <person name="Park S.-N."/>
            <person name="Lim Y.K."/>
        </authorList>
    </citation>
    <scope>NUCLEOTIDE SEQUENCE [LARGE SCALE GENOMIC DNA]</scope>
    <source>
        <strain evidence="2 3">DSM 23593</strain>
    </source>
</reference>
<dbReference type="CDD" id="cd03801">
    <property type="entry name" value="GT4_PimA-like"/>
    <property type="match status" value="1"/>
</dbReference>
<dbReference type="RefSeq" id="WP_148449556.1">
    <property type="nucleotide sequence ID" value="NZ_VSDO01000001.1"/>
</dbReference>
<sequence>MKDLLLYDVEWWILGKTAKTIQRHHPALDIMSARELDDYLREKGSAALNAEYRTISAMCLGIAAYAIFKHVRIDSSAAVSYYYFSKNYETYREWQDELIPDPEFLRLVIPRISKIGSMNHRLAEKLKQLAPRADIEYIGHFVDHGLFRPDERPRSSDEPLVVGWAGDRNKRSKNYDTLFVPIRRHFERDAMVRFLDTPGRYAHEDMPSFYHSIDLLLITSSNEGGGATALEAFACGKPVLSTDVGYIREAAPSAAHELILRSDSPEAYIGTIDRYKKERTALQNLGLRCRQQIEDHWRIDQGAARWIRVLFGL</sequence>
<evidence type="ECO:0000259" key="1">
    <source>
        <dbReference type="Pfam" id="PF00534"/>
    </source>
</evidence>
<dbReference type="Pfam" id="PF00534">
    <property type="entry name" value="Glycos_transf_1"/>
    <property type="match status" value="1"/>
</dbReference>
<feature type="domain" description="Glycosyl transferase family 1" evidence="1">
    <location>
        <begin position="199"/>
        <end position="286"/>
    </location>
</feature>
<dbReference type="Proteomes" id="UP000325218">
    <property type="component" value="Unassembled WGS sequence"/>
</dbReference>
<gene>
    <name evidence="2" type="ORF">FRY98_00085</name>
</gene>
<dbReference type="SUPFAM" id="SSF53756">
    <property type="entry name" value="UDP-Glycosyltransferase/glycogen phosphorylase"/>
    <property type="match status" value="1"/>
</dbReference>
<dbReference type="InterPro" id="IPR050194">
    <property type="entry name" value="Glycosyltransferase_grp1"/>
</dbReference>
<dbReference type="GO" id="GO:0016757">
    <property type="term" value="F:glycosyltransferase activity"/>
    <property type="evidence" value="ECO:0007669"/>
    <property type="project" value="InterPro"/>
</dbReference>
<dbReference type="Gene3D" id="3.40.50.2000">
    <property type="entry name" value="Glycogen Phosphorylase B"/>
    <property type="match status" value="1"/>
</dbReference>
<organism evidence="2 3">
    <name type="scientific">Paenibacillus faecis</name>
    <dbReference type="NCBI Taxonomy" id="862114"/>
    <lineage>
        <taxon>Bacteria</taxon>
        <taxon>Bacillati</taxon>
        <taxon>Bacillota</taxon>
        <taxon>Bacilli</taxon>
        <taxon>Bacillales</taxon>
        <taxon>Paenibacillaceae</taxon>
        <taxon>Paenibacillus</taxon>
    </lineage>
</organism>
<evidence type="ECO:0000313" key="2">
    <source>
        <dbReference type="EMBL" id="TYA14126.1"/>
    </source>
</evidence>
<name>A0A5D0CW05_9BACL</name>
<dbReference type="AlphaFoldDB" id="A0A5D0CW05"/>
<dbReference type="EMBL" id="VSDO01000001">
    <property type="protein sequence ID" value="TYA14126.1"/>
    <property type="molecule type" value="Genomic_DNA"/>
</dbReference>
<dbReference type="PANTHER" id="PTHR45947:SF3">
    <property type="entry name" value="SULFOQUINOVOSYL TRANSFERASE SQD2"/>
    <property type="match status" value="1"/>
</dbReference>
<dbReference type="OrthoDB" id="9795068at2"/>
<evidence type="ECO:0000313" key="3">
    <source>
        <dbReference type="Proteomes" id="UP000325218"/>
    </source>
</evidence>
<keyword evidence="3" id="KW-1185">Reference proteome</keyword>
<comment type="caution">
    <text evidence="2">The sequence shown here is derived from an EMBL/GenBank/DDBJ whole genome shotgun (WGS) entry which is preliminary data.</text>
</comment>
<dbReference type="InterPro" id="IPR001296">
    <property type="entry name" value="Glyco_trans_1"/>
</dbReference>
<keyword evidence="2" id="KW-0808">Transferase</keyword>
<protein>
    <submittedName>
        <fullName evidence="2">Glycosyltransferase family 4 protein</fullName>
    </submittedName>
</protein>